<evidence type="ECO:0000313" key="7">
    <source>
        <dbReference type="Proteomes" id="UP000076154"/>
    </source>
</evidence>
<dbReference type="Pfam" id="PF00172">
    <property type="entry name" value="Zn_clus"/>
    <property type="match status" value="1"/>
</dbReference>
<accession>A0A369JMX1</accession>
<comment type="subcellular location">
    <subcellularLocation>
        <location evidence="1">Nucleus</location>
    </subcellularLocation>
</comment>
<dbReference type="Gene3D" id="4.10.240.10">
    <property type="entry name" value="Zn(2)-C6 fungal-type DNA-binding domain"/>
    <property type="match status" value="1"/>
</dbReference>
<feature type="region of interest" description="Disordered" evidence="4">
    <location>
        <begin position="22"/>
        <end position="44"/>
    </location>
</feature>
<dbReference type="GO" id="GO:0000981">
    <property type="term" value="F:DNA-binding transcription factor activity, RNA polymerase II-specific"/>
    <property type="evidence" value="ECO:0007669"/>
    <property type="project" value="InterPro"/>
</dbReference>
<dbReference type="PROSITE" id="PS00463">
    <property type="entry name" value="ZN2_CY6_FUNGAL_1"/>
    <property type="match status" value="1"/>
</dbReference>
<protein>
    <submittedName>
        <fullName evidence="6">Transcriptional regulatory protein C1F7.11c</fullName>
    </submittedName>
</protein>
<evidence type="ECO:0000256" key="3">
    <source>
        <dbReference type="ARBA" id="ARBA00023242"/>
    </source>
</evidence>
<keyword evidence="2" id="KW-0479">Metal-binding</keyword>
<reference evidence="6" key="1">
    <citation type="submission" date="2018-04" db="EMBL/GenBank/DDBJ databases">
        <title>Whole genome sequencing of Hypsizygus marmoreus.</title>
        <authorList>
            <person name="Choi I.-G."/>
            <person name="Min B."/>
            <person name="Kim J.-G."/>
            <person name="Kim S."/>
            <person name="Oh Y.-L."/>
            <person name="Kong W.-S."/>
            <person name="Park H."/>
            <person name="Jeong J."/>
            <person name="Song E.-S."/>
        </authorList>
    </citation>
    <scope>NUCLEOTIDE SEQUENCE [LARGE SCALE GENOMIC DNA]</scope>
    <source>
        <strain evidence="6">51987-8</strain>
    </source>
</reference>
<feature type="domain" description="Zn(2)-C6 fungal-type" evidence="5">
    <location>
        <begin position="49"/>
        <end position="80"/>
    </location>
</feature>
<dbReference type="InParanoid" id="A0A369JMX1"/>
<dbReference type="EMBL" id="LUEZ02000047">
    <property type="protein sequence ID" value="RDB23208.1"/>
    <property type="molecule type" value="Genomic_DNA"/>
</dbReference>
<dbReference type="GO" id="GO:0003677">
    <property type="term" value="F:DNA binding"/>
    <property type="evidence" value="ECO:0007669"/>
    <property type="project" value="InterPro"/>
</dbReference>
<dbReference type="InterPro" id="IPR036864">
    <property type="entry name" value="Zn2-C6_fun-type_DNA-bd_sf"/>
</dbReference>
<dbReference type="GO" id="GO:0005634">
    <property type="term" value="C:nucleus"/>
    <property type="evidence" value="ECO:0007669"/>
    <property type="project" value="UniProtKB-SubCell"/>
</dbReference>
<dbReference type="InterPro" id="IPR001138">
    <property type="entry name" value="Zn2Cys6_DnaBD"/>
</dbReference>
<dbReference type="InterPro" id="IPR007219">
    <property type="entry name" value="XnlR_reg_dom"/>
</dbReference>
<comment type="caution">
    <text evidence="6">The sequence shown here is derived from an EMBL/GenBank/DDBJ whole genome shotgun (WGS) entry which is preliminary data.</text>
</comment>
<evidence type="ECO:0000256" key="4">
    <source>
        <dbReference type="SAM" id="MobiDB-lite"/>
    </source>
</evidence>
<dbReference type="CDD" id="cd00067">
    <property type="entry name" value="GAL4"/>
    <property type="match status" value="1"/>
</dbReference>
<name>A0A369JMX1_HYPMA</name>
<dbReference type="STRING" id="39966.A0A369JMX1"/>
<dbReference type="PROSITE" id="PS50048">
    <property type="entry name" value="ZN2_CY6_FUNGAL_2"/>
    <property type="match status" value="1"/>
</dbReference>
<keyword evidence="3" id="KW-0539">Nucleus</keyword>
<dbReference type="PANTHER" id="PTHR31001">
    <property type="entry name" value="UNCHARACTERIZED TRANSCRIPTIONAL REGULATORY PROTEIN"/>
    <property type="match status" value="1"/>
</dbReference>
<dbReference type="PANTHER" id="PTHR31001:SF87">
    <property type="entry name" value="COL-21"/>
    <property type="match status" value="1"/>
</dbReference>
<evidence type="ECO:0000313" key="6">
    <source>
        <dbReference type="EMBL" id="RDB23208.1"/>
    </source>
</evidence>
<dbReference type="SMART" id="SM00066">
    <property type="entry name" value="GAL4"/>
    <property type="match status" value="1"/>
</dbReference>
<organism evidence="6 7">
    <name type="scientific">Hypsizygus marmoreus</name>
    <name type="common">White beech mushroom</name>
    <name type="synonym">Agaricus marmoreus</name>
    <dbReference type="NCBI Taxonomy" id="39966"/>
    <lineage>
        <taxon>Eukaryota</taxon>
        <taxon>Fungi</taxon>
        <taxon>Dikarya</taxon>
        <taxon>Basidiomycota</taxon>
        <taxon>Agaricomycotina</taxon>
        <taxon>Agaricomycetes</taxon>
        <taxon>Agaricomycetidae</taxon>
        <taxon>Agaricales</taxon>
        <taxon>Tricholomatineae</taxon>
        <taxon>Lyophyllaceae</taxon>
        <taxon>Hypsizygus</taxon>
    </lineage>
</organism>
<dbReference type="SUPFAM" id="SSF57701">
    <property type="entry name" value="Zn2/Cys6 DNA-binding domain"/>
    <property type="match status" value="1"/>
</dbReference>
<dbReference type="CDD" id="cd12148">
    <property type="entry name" value="fungal_TF_MHR"/>
    <property type="match status" value="1"/>
</dbReference>
<sequence>MHSSLVFESEALSAIASASTSVLPNAANNGNGTGNRPSQKRKRNRAVLSCRPCHERKQQCDRAQPCSRCASRETGHECVYFEHIQKMPKIREDPVLLEATGAGPVKNMIPSTLRDVEPTALAGLEALLQLVQASNVVTGAGTGTERNLTADQAVHIAASALGQLSRQAPNKVATAGPMAEILQQIRLGAGHAQQLPSNAAPLTDLRTHFPNHAITAHLLYHFFEHSSIPWLWPIIYKPVFDTCYITFSSGPQSPPLDFLALLAILCASSLQFLPEGSVDPAFFYDYGPGRDVLKQRLFEFSRSILYSDDSAPPSLERIQAMMLLATYQLNEGNLVAHCHSSAISVRMAQLLSMNTEACLSKLNPVDAEMRRKIWWTLFIHDRYETSILRRPYMIYEQHCDVEPPHNLDHAEIQTSSHLQSKPLNHPTETTFQILQIQWARLLGKIWDTCFAARGIAYSEVFSLEGEIQKFELDLPASFRSQTLQGAIERPYIAFQNRILTLQMYHTRAIIMRPFLRLPMVEEPTGGRDEKLGNFHAHAKYVCVMFCKRLLAWQILAQTQMHRAQLSWTDLIVRIFDAALTLAVAIVSDSSHEQIEELKEWISIAQDLLRDLGVANILASKAQKSLEVIRRRIRIIVQPAFDPTSDLPAPVAIAQYVPRATQTIAQPQPSLTDLFDLQSIAEPIWQERIKSYLGFPGIELFSGDDLTSLELFLDSCVPPHAQTT</sequence>
<evidence type="ECO:0000256" key="1">
    <source>
        <dbReference type="ARBA" id="ARBA00004123"/>
    </source>
</evidence>
<gene>
    <name evidence="6" type="ORF">Hypma_009632</name>
</gene>
<dbReference type="AlphaFoldDB" id="A0A369JMX1"/>
<dbReference type="Pfam" id="PF04082">
    <property type="entry name" value="Fungal_trans"/>
    <property type="match status" value="1"/>
</dbReference>
<keyword evidence="7" id="KW-1185">Reference proteome</keyword>
<dbReference type="Proteomes" id="UP000076154">
    <property type="component" value="Unassembled WGS sequence"/>
</dbReference>
<evidence type="ECO:0000256" key="2">
    <source>
        <dbReference type="ARBA" id="ARBA00022723"/>
    </source>
</evidence>
<dbReference type="OrthoDB" id="3364175at2759"/>
<evidence type="ECO:0000259" key="5">
    <source>
        <dbReference type="PROSITE" id="PS50048"/>
    </source>
</evidence>
<dbReference type="SMART" id="SM00906">
    <property type="entry name" value="Fungal_trans"/>
    <property type="match status" value="1"/>
</dbReference>
<dbReference type="InterPro" id="IPR050613">
    <property type="entry name" value="Sec_Metabolite_Reg"/>
</dbReference>
<proteinExistence type="predicted"/>
<dbReference type="GO" id="GO:0006351">
    <property type="term" value="P:DNA-templated transcription"/>
    <property type="evidence" value="ECO:0007669"/>
    <property type="project" value="InterPro"/>
</dbReference>
<dbReference type="GO" id="GO:0008270">
    <property type="term" value="F:zinc ion binding"/>
    <property type="evidence" value="ECO:0007669"/>
    <property type="project" value="InterPro"/>
</dbReference>